<reference evidence="2 3" key="1">
    <citation type="journal article" date="2019" name="Nat. Med.">
        <title>A library of human gut bacterial isolates paired with longitudinal multiomics data enables mechanistic microbiome research.</title>
        <authorList>
            <person name="Poyet M."/>
            <person name="Groussin M."/>
            <person name="Gibbons S.M."/>
            <person name="Avila-Pacheco J."/>
            <person name="Jiang X."/>
            <person name="Kearney S.M."/>
            <person name="Perrotta A.R."/>
            <person name="Berdy B."/>
            <person name="Zhao S."/>
            <person name="Lieberman T.D."/>
            <person name="Swanson P.K."/>
            <person name="Smith M."/>
            <person name="Roesemann S."/>
            <person name="Alexander J.E."/>
            <person name="Rich S.A."/>
            <person name="Livny J."/>
            <person name="Vlamakis H."/>
            <person name="Clish C."/>
            <person name="Bullock K."/>
            <person name="Deik A."/>
            <person name="Scott J."/>
            <person name="Pierce K.A."/>
            <person name="Xavier R.J."/>
            <person name="Alm E.J."/>
        </authorList>
    </citation>
    <scope>NUCLEOTIDE SEQUENCE [LARGE SCALE GENOMIC DNA]</scope>
    <source>
        <strain evidence="2 3">BIOML-A1</strain>
    </source>
</reference>
<dbReference type="AlphaFoldDB" id="A0A6L6LA21"/>
<dbReference type="RefSeq" id="WP_118413617.1">
    <property type="nucleotide sequence ID" value="NZ_QRPI01000043.1"/>
</dbReference>
<organism evidence="2 3">
    <name type="scientific">Roseburia intestinalis</name>
    <dbReference type="NCBI Taxonomy" id="166486"/>
    <lineage>
        <taxon>Bacteria</taxon>
        <taxon>Bacillati</taxon>
        <taxon>Bacillota</taxon>
        <taxon>Clostridia</taxon>
        <taxon>Lachnospirales</taxon>
        <taxon>Lachnospiraceae</taxon>
        <taxon>Roseburia</taxon>
    </lineage>
</organism>
<protein>
    <submittedName>
        <fullName evidence="2">Glycosyltransferase</fullName>
    </submittedName>
</protein>
<dbReference type="GO" id="GO:0016740">
    <property type="term" value="F:transferase activity"/>
    <property type="evidence" value="ECO:0007669"/>
    <property type="project" value="UniProtKB-KW"/>
</dbReference>
<comment type="caution">
    <text evidence="2">The sequence shown here is derived from an EMBL/GenBank/DDBJ whole genome shotgun (WGS) entry which is preliminary data.</text>
</comment>
<dbReference type="EMBL" id="WNAJ01000048">
    <property type="protein sequence ID" value="MTR87231.1"/>
    <property type="molecule type" value="Genomic_DNA"/>
</dbReference>
<sequence length="531" mass="62333">MLKRLIDTDRKDSFLELLLDETLCVGEILVPETWVREAGGFNPKLNAKKKYELLLRIAEKHGFATEEIEYMPQEYEIIPDESDGIPVESLKTDGYIVSKYSQVLQETGYFEMAVTSILEQSKTYGCENSIIPWLEQMMGRTGYFEILEEAVSPVLIYKGSDICNNMLNIFAEQFGGVLEQKGILVEYFDEQKEPLENLTRYIGRYFKAVFGVQTYLFQVKMADGVTYLHEKIKGPKLHLIMDHPIWMKQQLEHEYPDFYVLSHDRNYVKFIQKYYKKKALHFPIPGMEKGSTEQKKIYDLTFVGSMGDYRQQMHHIREMPRQDQFLANRFLLIMRKNKDLSAEIAFEKAFALYRDRYAGEDPVDVFYRLRKVIYLVMDYYRYQILKMILDHGIKLDVFGGFWKNSVFTDYPNLICHSGVTVDESLEVYAQSKVSLNIMSWHKDGFTERVANIMLAHTVLLTDKTTYLEENYINGQELVMFSLDEIEKLPEIIKNMLSQDKLEQIAEAGYQKTLKYHTWSYQTEELLDVLIK</sequence>
<gene>
    <name evidence="2" type="ORF">GMD50_19910</name>
</gene>
<name>A0A6L6LA21_9FIRM</name>
<keyword evidence="2" id="KW-0808">Transferase</keyword>
<evidence type="ECO:0000313" key="2">
    <source>
        <dbReference type="EMBL" id="MTR87231.1"/>
    </source>
</evidence>
<dbReference type="Proteomes" id="UP000478483">
    <property type="component" value="Unassembled WGS sequence"/>
</dbReference>
<accession>A0A6L6LA21</accession>
<evidence type="ECO:0000259" key="1">
    <source>
        <dbReference type="Pfam" id="PF13524"/>
    </source>
</evidence>
<dbReference type="Pfam" id="PF13524">
    <property type="entry name" value="Glyco_trans_1_2"/>
    <property type="match status" value="1"/>
</dbReference>
<proteinExistence type="predicted"/>
<feature type="domain" description="Spore protein YkvP/CgeB glycosyl transferase-like" evidence="1">
    <location>
        <begin position="391"/>
        <end position="527"/>
    </location>
</feature>
<evidence type="ECO:0000313" key="3">
    <source>
        <dbReference type="Proteomes" id="UP000478483"/>
    </source>
</evidence>
<dbReference type="InterPro" id="IPR055259">
    <property type="entry name" value="YkvP/CgeB_Glyco_trans-like"/>
</dbReference>